<dbReference type="InterPro" id="IPR016024">
    <property type="entry name" value="ARM-type_fold"/>
</dbReference>
<name>A0AAD5CEP3_AMBAR</name>
<keyword evidence="3" id="KW-0653">Protein transport</keyword>
<dbReference type="AlphaFoldDB" id="A0AAD5CEP3"/>
<dbReference type="InterPro" id="IPR011989">
    <property type="entry name" value="ARM-like"/>
</dbReference>
<dbReference type="InterPro" id="IPR032413">
    <property type="entry name" value="Arm_3"/>
</dbReference>
<evidence type="ECO:0000256" key="1">
    <source>
        <dbReference type="ARBA" id="ARBA00010394"/>
    </source>
</evidence>
<gene>
    <name evidence="4" type="ORF">M8C21_026814</name>
</gene>
<comment type="caution">
    <text evidence="4">The sequence shown here is derived from an EMBL/GenBank/DDBJ whole genome shotgun (WGS) entry which is preliminary data.</text>
</comment>
<keyword evidence="2" id="KW-0813">Transport</keyword>
<organism evidence="4 5">
    <name type="scientific">Ambrosia artemisiifolia</name>
    <name type="common">Common ragweed</name>
    <dbReference type="NCBI Taxonomy" id="4212"/>
    <lineage>
        <taxon>Eukaryota</taxon>
        <taxon>Viridiplantae</taxon>
        <taxon>Streptophyta</taxon>
        <taxon>Embryophyta</taxon>
        <taxon>Tracheophyta</taxon>
        <taxon>Spermatophyta</taxon>
        <taxon>Magnoliopsida</taxon>
        <taxon>eudicotyledons</taxon>
        <taxon>Gunneridae</taxon>
        <taxon>Pentapetalae</taxon>
        <taxon>asterids</taxon>
        <taxon>campanulids</taxon>
        <taxon>Asterales</taxon>
        <taxon>Asteraceae</taxon>
        <taxon>Asteroideae</taxon>
        <taxon>Heliantheae alliance</taxon>
        <taxon>Heliantheae</taxon>
        <taxon>Ambrosia</taxon>
    </lineage>
</organism>
<dbReference type="SUPFAM" id="SSF48371">
    <property type="entry name" value="ARM repeat"/>
    <property type="match status" value="1"/>
</dbReference>
<evidence type="ECO:0000256" key="2">
    <source>
        <dbReference type="ARBA" id="ARBA00022448"/>
    </source>
</evidence>
<sequence length="232" mass="26209">METSMERSVASLASSTPIIRSNRSHQLNGLYWPFVDPTFKHQTGRCIIQQDKRDAFYSWRPVHTYYQSKGLIGFFHCYTSMERSVASLASSTAGLVCLCSIMIIRNLAFLQYLCEQLHNKSWKKVNAYKSSGHAAMLCRQSLKCKLSEVEKQAGNSGDVNYFAQLIDDAEGLEKIENLQSHDNNEIYEKAVKILETYWLDEEDENVADGAQTSFDFGGNNVQVPSGGFNFNS</sequence>
<comment type="similarity">
    <text evidence="1">Belongs to the importin alpha family.</text>
</comment>
<dbReference type="PANTHER" id="PTHR23316">
    <property type="entry name" value="IMPORTIN ALPHA"/>
    <property type="match status" value="1"/>
</dbReference>
<evidence type="ECO:0000313" key="5">
    <source>
        <dbReference type="Proteomes" id="UP001206925"/>
    </source>
</evidence>
<reference evidence="4" key="1">
    <citation type="submission" date="2022-06" db="EMBL/GenBank/DDBJ databases">
        <title>Uncovering the hologenomic basis of an extraordinary plant invasion.</title>
        <authorList>
            <person name="Bieker V.C."/>
            <person name="Martin M.D."/>
            <person name="Gilbert T."/>
            <person name="Hodgins K."/>
            <person name="Battlay P."/>
            <person name="Petersen B."/>
            <person name="Wilson J."/>
        </authorList>
    </citation>
    <scope>NUCLEOTIDE SEQUENCE</scope>
    <source>
        <strain evidence="4">AA19_3_7</strain>
        <tissue evidence="4">Leaf</tissue>
    </source>
</reference>
<evidence type="ECO:0000256" key="3">
    <source>
        <dbReference type="ARBA" id="ARBA00022927"/>
    </source>
</evidence>
<evidence type="ECO:0000313" key="4">
    <source>
        <dbReference type="EMBL" id="KAI7739890.1"/>
    </source>
</evidence>
<dbReference type="Proteomes" id="UP001206925">
    <property type="component" value="Unassembled WGS sequence"/>
</dbReference>
<proteinExistence type="inferred from homology"/>
<keyword evidence="5" id="KW-1185">Reference proteome</keyword>
<accession>A0AAD5CEP3</accession>
<dbReference type="Pfam" id="PF16186">
    <property type="entry name" value="Arm_3"/>
    <property type="match status" value="1"/>
</dbReference>
<dbReference type="EMBL" id="JAMZMK010008547">
    <property type="protein sequence ID" value="KAI7739890.1"/>
    <property type="molecule type" value="Genomic_DNA"/>
</dbReference>
<dbReference type="Gene3D" id="1.25.10.10">
    <property type="entry name" value="Leucine-rich Repeat Variant"/>
    <property type="match status" value="1"/>
</dbReference>
<dbReference type="GO" id="GO:0015031">
    <property type="term" value="P:protein transport"/>
    <property type="evidence" value="ECO:0007669"/>
    <property type="project" value="UniProtKB-KW"/>
</dbReference>
<protein>
    <submittedName>
        <fullName evidence="4">Uncharacterized protein</fullName>
    </submittedName>
</protein>